<evidence type="ECO:0000313" key="1">
    <source>
        <dbReference type="EMBL" id="MBW4670821.1"/>
    </source>
</evidence>
<dbReference type="AlphaFoldDB" id="A0A951QRP1"/>
<evidence type="ECO:0000313" key="2">
    <source>
        <dbReference type="Proteomes" id="UP000729701"/>
    </source>
</evidence>
<accession>A0A951QRP1</accession>
<gene>
    <name evidence="1" type="ORF">KME60_26205</name>
</gene>
<evidence type="ECO:0008006" key="3">
    <source>
        <dbReference type="Google" id="ProtNLM"/>
    </source>
</evidence>
<reference evidence="1" key="2">
    <citation type="journal article" date="2022" name="Microbiol. Resour. Announc.">
        <title>Metagenome Sequencing to Explore Phylogenomics of Terrestrial Cyanobacteria.</title>
        <authorList>
            <person name="Ward R.D."/>
            <person name="Stajich J.E."/>
            <person name="Johansen J.R."/>
            <person name="Huntemann M."/>
            <person name="Clum A."/>
            <person name="Foster B."/>
            <person name="Foster B."/>
            <person name="Roux S."/>
            <person name="Palaniappan K."/>
            <person name="Varghese N."/>
            <person name="Mukherjee S."/>
            <person name="Reddy T.B.K."/>
            <person name="Daum C."/>
            <person name="Copeland A."/>
            <person name="Chen I.A."/>
            <person name="Ivanova N.N."/>
            <person name="Kyrpides N.C."/>
            <person name="Shapiro N."/>
            <person name="Eloe-Fadrosh E.A."/>
            <person name="Pietrasiak N."/>
        </authorList>
    </citation>
    <scope>NUCLEOTIDE SEQUENCE</scope>
    <source>
        <strain evidence="1">GSE-NOS-MK-12-04C</strain>
    </source>
</reference>
<sequence length="107" mass="10997">MPGFLLNVGSTVICAHGGQAKPTVPNPRVRVMGLPVVTQPPPYVIAGCANPPPPVNVGPCITGVWVLAALRVKVMGMPVLLQDSQAICAPTGTPLTVVLAQPRVKGM</sequence>
<name>A0A951QRP1_9CYAN</name>
<dbReference type="Proteomes" id="UP000729701">
    <property type="component" value="Unassembled WGS sequence"/>
</dbReference>
<comment type="caution">
    <text evidence="1">The sequence shown here is derived from an EMBL/GenBank/DDBJ whole genome shotgun (WGS) entry which is preliminary data.</text>
</comment>
<protein>
    <recommendedName>
        <fullName evidence="3">DUF4280 domain-containing protein</fullName>
    </recommendedName>
</protein>
<organism evidence="1 2">
    <name type="scientific">Cyanomargarita calcarea GSE-NOS-MK-12-04C</name>
    <dbReference type="NCBI Taxonomy" id="2839659"/>
    <lineage>
        <taxon>Bacteria</taxon>
        <taxon>Bacillati</taxon>
        <taxon>Cyanobacteriota</taxon>
        <taxon>Cyanophyceae</taxon>
        <taxon>Nostocales</taxon>
        <taxon>Cyanomargaritaceae</taxon>
        <taxon>Cyanomargarita</taxon>
    </lineage>
</organism>
<proteinExistence type="predicted"/>
<dbReference type="EMBL" id="JAHHGZ010000035">
    <property type="protein sequence ID" value="MBW4670821.1"/>
    <property type="molecule type" value="Genomic_DNA"/>
</dbReference>
<reference evidence="1" key="1">
    <citation type="submission" date="2021-05" db="EMBL/GenBank/DDBJ databases">
        <authorList>
            <person name="Pietrasiak N."/>
            <person name="Ward R."/>
            <person name="Stajich J.E."/>
            <person name="Kurbessoian T."/>
        </authorList>
    </citation>
    <scope>NUCLEOTIDE SEQUENCE</scope>
    <source>
        <strain evidence="1">GSE-NOS-MK-12-04C</strain>
    </source>
</reference>